<dbReference type="InterPro" id="IPR051410">
    <property type="entry name" value="Ferric/Cupric_Reductase"/>
</dbReference>
<dbReference type="EMBL" id="JAPVEA010000005">
    <property type="protein sequence ID" value="KAJ5454043.1"/>
    <property type="molecule type" value="Genomic_DNA"/>
</dbReference>
<dbReference type="GO" id="GO:0006879">
    <property type="term" value="P:intracellular iron ion homeostasis"/>
    <property type="evidence" value="ECO:0007669"/>
    <property type="project" value="TreeGrafter"/>
</dbReference>
<gene>
    <name evidence="4" type="ORF">N7458_004999</name>
</gene>
<protein>
    <recommendedName>
        <fullName evidence="6">FAD-binding FR-type domain-containing protein</fullName>
    </recommendedName>
</protein>
<accession>A0AAD6G3F7</accession>
<organism evidence="4 5">
    <name type="scientific">Penicillium daleae</name>
    <dbReference type="NCBI Taxonomy" id="63821"/>
    <lineage>
        <taxon>Eukaryota</taxon>
        <taxon>Fungi</taxon>
        <taxon>Dikarya</taxon>
        <taxon>Ascomycota</taxon>
        <taxon>Pezizomycotina</taxon>
        <taxon>Eurotiomycetes</taxon>
        <taxon>Eurotiomycetidae</taxon>
        <taxon>Eurotiales</taxon>
        <taxon>Aspergillaceae</taxon>
        <taxon>Penicillium</taxon>
    </lineage>
</organism>
<comment type="caution">
    <text evidence="4">The sequence shown here is derived from an EMBL/GenBank/DDBJ whole genome shotgun (WGS) entry which is preliminary data.</text>
</comment>
<proteinExistence type="predicted"/>
<reference evidence="4" key="2">
    <citation type="journal article" date="2023" name="IMA Fungus">
        <title>Comparative genomic study of the Penicillium genus elucidates a diverse pangenome and 15 lateral gene transfer events.</title>
        <authorList>
            <person name="Petersen C."/>
            <person name="Sorensen T."/>
            <person name="Nielsen M.R."/>
            <person name="Sondergaard T.E."/>
            <person name="Sorensen J.L."/>
            <person name="Fitzpatrick D.A."/>
            <person name="Frisvad J.C."/>
            <person name="Nielsen K.L."/>
        </authorList>
    </citation>
    <scope>NUCLEOTIDE SEQUENCE</scope>
    <source>
        <strain evidence="4">IBT 16125</strain>
    </source>
</reference>
<evidence type="ECO:0000313" key="5">
    <source>
        <dbReference type="Proteomes" id="UP001213681"/>
    </source>
</evidence>
<dbReference type="GO" id="GO:0006826">
    <property type="term" value="P:iron ion transport"/>
    <property type="evidence" value="ECO:0007669"/>
    <property type="project" value="TreeGrafter"/>
</dbReference>
<evidence type="ECO:0000256" key="1">
    <source>
        <dbReference type="ARBA" id="ARBA00022448"/>
    </source>
</evidence>
<feature type="compositionally biased region" description="Basic and acidic residues" evidence="2">
    <location>
        <begin position="406"/>
        <end position="415"/>
    </location>
</feature>
<evidence type="ECO:0000313" key="4">
    <source>
        <dbReference type="EMBL" id="KAJ5454043.1"/>
    </source>
</evidence>
<feature type="region of interest" description="Disordered" evidence="2">
    <location>
        <begin position="397"/>
        <end position="423"/>
    </location>
</feature>
<dbReference type="RefSeq" id="XP_056766999.1">
    <property type="nucleotide sequence ID" value="XM_056908381.1"/>
</dbReference>
<keyword evidence="1" id="KW-0813">Transport</keyword>
<keyword evidence="3" id="KW-0812">Transmembrane</keyword>
<keyword evidence="3" id="KW-0472">Membrane</keyword>
<dbReference type="Proteomes" id="UP001213681">
    <property type="component" value="Unassembled WGS sequence"/>
</dbReference>
<evidence type="ECO:0008006" key="6">
    <source>
        <dbReference type="Google" id="ProtNLM"/>
    </source>
</evidence>
<keyword evidence="5" id="KW-1185">Reference proteome</keyword>
<name>A0AAD6G3F7_9EURO</name>
<reference evidence="4" key="1">
    <citation type="submission" date="2022-12" db="EMBL/GenBank/DDBJ databases">
        <authorList>
            <person name="Petersen C."/>
        </authorList>
    </citation>
    <scope>NUCLEOTIDE SEQUENCE</scope>
    <source>
        <strain evidence="4">IBT 16125</strain>
    </source>
</reference>
<dbReference type="PANTHER" id="PTHR32361:SF26">
    <property type="entry name" value="FAD-BINDING 8 DOMAIN-CONTAINING PROTEIN-RELATED"/>
    <property type="match status" value="1"/>
</dbReference>
<keyword evidence="3" id="KW-1133">Transmembrane helix</keyword>
<evidence type="ECO:0000256" key="2">
    <source>
        <dbReference type="SAM" id="MobiDB-lite"/>
    </source>
</evidence>
<dbReference type="GO" id="GO:0005886">
    <property type="term" value="C:plasma membrane"/>
    <property type="evidence" value="ECO:0007669"/>
    <property type="project" value="TreeGrafter"/>
</dbReference>
<sequence length="489" mass="55665">MLRRHPQLMLKLHYLLAIYGTALLAYHLRIAGSVYFWVLVSAAGQWAMSCGALWAQTMSALRSWKDVRLQAEARVSKQLLWLEISAPRQWNIQAGQHVQLWMPRSGYRSWLHLPLFYVAYVGEEEEQQQNIGSHTSNRRLHFLVHYRRGLTKRLALQAVKANFSFPVFMFGPFRHPPCFGNYGTVLFVVEDIGLFRILPFIQQLVHSSRRRETVVRKLEILWAVDWSSIVELELLVEPRIVKASVSANHVPGIFERSRYKSWVWDSIQHLFELDRQRNPALNSGDTQASVSSASIGQQQTGLDGTGGFNILQIRIYCPDAPQESHGRFPQSRRIQSLFEDLIAAREVEGYIDSQCGKMIIAVCAGEFIQMEVDHVTRPNISEDLRLVNLSLEQASGWTGDEIPSGPHERTDDHRNIPSASRPPGSTFGCIISLSRSPQLISTYPWLEELSDMSRGPPLVAKNGTSDHDNFVRQRIAEGRKVYQSSCVFT</sequence>
<dbReference type="GO" id="GO:0000293">
    <property type="term" value="F:ferric-chelate reductase activity"/>
    <property type="evidence" value="ECO:0007669"/>
    <property type="project" value="TreeGrafter"/>
</dbReference>
<evidence type="ECO:0000256" key="3">
    <source>
        <dbReference type="SAM" id="Phobius"/>
    </source>
</evidence>
<dbReference type="AlphaFoldDB" id="A0AAD6G3F7"/>
<feature type="transmembrane region" description="Helical" evidence="3">
    <location>
        <begin position="12"/>
        <end position="28"/>
    </location>
</feature>
<dbReference type="GeneID" id="81598624"/>
<dbReference type="PANTHER" id="PTHR32361">
    <property type="entry name" value="FERRIC/CUPRIC REDUCTASE TRANSMEMBRANE COMPONENT"/>
    <property type="match status" value="1"/>
</dbReference>
<dbReference type="GO" id="GO:0015677">
    <property type="term" value="P:copper ion import"/>
    <property type="evidence" value="ECO:0007669"/>
    <property type="project" value="TreeGrafter"/>
</dbReference>